<dbReference type="Proteomes" id="UP000474758">
    <property type="component" value="Unassembled WGS sequence"/>
</dbReference>
<feature type="transmembrane region" description="Helical" evidence="1">
    <location>
        <begin position="224"/>
        <end position="246"/>
    </location>
</feature>
<feature type="transmembrane region" description="Helical" evidence="1">
    <location>
        <begin position="123"/>
        <end position="143"/>
    </location>
</feature>
<dbReference type="SUPFAM" id="SSF103481">
    <property type="entry name" value="Multidrug resistance efflux transporter EmrE"/>
    <property type="match status" value="2"/>
</dbReference>
<accession>A0A6M1U3B2</accession>
<keyword evidence="1" id="KW-0812">Transmembrane</keyword>
<evidence type="ECO:0000313" key="3">
    <source>
        <dbReference type="EMBL" id="NGQ89303.1"/>
    </source>
</evidence>
<dbReference type="GO" id="GO:0016020">
    <property type="term" value="C:membrane"/>
    <property type="evidence" value="ECO:0007669"/>
    <property type="project" value="InterPro"/>
</dbReference>
<feature type="domain" description="EamA" evidence="2">
    <location>
        <begin position="29"/>
        <end position="142"/>
    </location>
</feature>
<evidence type="ECO:0000259" key="2">
    <source>
        <dbReference type="Pfam" id="PF00892"/>
    </source>
</evidence>
<protein>
    <submittedName>
        <fullName evidence="3">DMT family transporter</fullName>
    </submittedName>
</protein>
<dbReference type="Gene3D" id="1.10.3730.20">
    <property type="match status" value="1"/>
</dbReference>
<dbReference type="EMBL" id="JAALFE010000001">
    <property type="protein sequence ID" value="NGQ89303.1"/>
    <property type="molecule type" value="Genomic_DNA"/>
</dbReference>
<keyword evidence="4" id="KW-1185">Reference proteome</keyword>
<keyword evidence="1" id="KW-1133">Transmembrane helix</keyword>
<dbReference type="Pfam" id="PF00892">
    <property type="entry name" value="EamA"/>
    <property type="match status" value="2"/>
</dbReference>
<reference evidence="3 4" key="1">
    <citation type="submission" date="2020-02" db="EMBL/GenBank/DDBJ databases">
        <title>Rhodobacter translucens sp. nov., a novel bacterium isolated from activated sludge.</title>
        <authorList>
            <person name="Liu J."/>
        </authorList>
    </citation>
    <scope>NUCLEOTIDE SEQUENCE [LARGE SCALE GENOMIC DNA]</scope>
    <source>
        <strain evidence="3 4">HX-7-19</strain>
    </source>
</reference>
<evidence type="ECO:0000256" key="1">
    <source>
        <dbReference type="SAM" id="Phobius"/>
    </source>
</evidence>
<keyword evidence="1" id="KW-0472">Membrane</keyword>
<feature type="domain" description="EamA" evidence="2">
    <location>
        <begin position="158"/>
        <end position="296"/>
    </location>
</feature>
<name>A0A6M1U3B2_9RHOB</name>
<feature type="transmembrane region" description="Helical" evidence="1">
    <location>
        <begin position="155"/>
        <end position="175"/>
    </location>
</feature>
<proteinExistence type="predicted"/>
<dbReference type="InterPro" id="IPR037185">
    <property type="entry name" value="EmrE-like"/>
</dbReference>
<dbReference type="RefSeq" id="WP_165046414.1">
    <property type="nucleotide sequence ID" value="NZ_JAALFE010000001.1"/>
</dbReference>
<comment type="caution">
    <text evidence="3">The sequence shown here is derived from an EMBL/GenBank/DDBJ whole genome shotgun (WGS) entry which is preliminary data.</text>
</comment>
<organism evidence="3 4">
    <name type="scientific">Paragemmobacter kunshanensis</name>
    <dbReference type="NCBI Taxonomy" id="2583234"/>
    <lineage>
        <taxon>Bacteria</taxon>
        <taxon>Pseudomonadati</taxon>
        <taxon>Pseudomonadota</taxon>
        <taxon>Alphaproteobacteria</taxon>
        <taxon>Rhodobacterales</taxon>
        <taxon>Paracoccaceae</taxon>
        <taxon>Paragemmobacter</taxon>
    </lineage>
</organism>
<evidence type="ECO:0000313" key="4">
    <source>
        <dbReference type="Proteomes" id="UP000474758"/>
    </source>
</evidence>
<feature type="transmembrane region" description="Helical" evidence="1">
    <location>
        <begin position="187"/>
        <end position="212"/>
    </location>
</feature>
<dbReference type="InterPro" id="IPR000620">
    <property type="entry name" value="EamA_dom"/>
</dbReference>
<feature type="transmembrane region" description="Helical" evidence="1">
    <location>
        <begin position="71"/>
        <end position="92"/>
    </location>
</feature>
<gene>
    <name evidence="3" type="ORF">G5V65_00225</name>
</gene>
<dbReference type="AlphaFoldDB" id="A0A6M1U3B2"/>
<sequence>MTLPLWVWAALMGAIAQTGRNATQAGLTTALGTVGATQVRFLFGLPFAAAFLLILTVWTGSPIPLPGPATLGWTALGAWAQIAGTALMLLLMKDQSFGVATAWLKTEPVLVALLGVPLLGDHLTPGTLTAIAIATAGVLILSIKPGPTLGSLFQTRPAVLGLLSGLGYGLAAIGFRGGITNLPSGDFLTRALTTLTLALAIQSATLLIWLALFDRKALAGSFRVWRTSLAAGFLGAFASACWFTGFSLTSAANVRTLALVEIPMAQLVARLHFRQRTTPRQYLGMAVILVGVAALLWQQG</sequence>
<feature type="transmembrane region" description="Helical" evidence="1">
    <location>
        <begin position="40"/>
        <end position="59"/>
    </location>
</feature>
<feature type="transmembrane region" description="Helical" evidence="1">
    <location>
        <begin position="281"/>
        <end position="298"/>
    </location>
</feature>